<evidence type="ECO:0000313" key="4">
    <source>
        <dbReference type="Proteomes" id="UP001144280"/>
    </source>
</evidence>
<dbReference type="EMBL" id="BSDI01000017">
    <property type="protein sequence ID" value="GLH98527.1"/>
    <property type="molecule type" value="Genomic_DNA"/>
</dbReference>
<gene>
    <name evidence="3" type="ORF">Pa4123_38020</name>
</gene>
<reference evidence="3" key="1">
    <citation type="submission" date="2022-12" db="EMBL/GenBank/DDBJ databases">
        <title>New Phytohabitans aurantiacus sp. RD004123 nov., an actinomycete isolated from soil.</title>
        <authorList>
            <person name="Triningsih D.W."/>
            <person name="Harunari E."/>
            <person name="Igarashi Y."/>
        </authorList>
    </citation>
    <scope>NUCLEOTIDE SEQUENCE</scope>
    <source>
        <strain evidence="3">RD004123</strain>
    </source>
</reference>
<protein>
    <submittedName>
        <fullName evidence="3">Uncharacterized protein</fullName>
    </submittedName>
</protein>
<evidence type="ECO:0000256" key="1">
    <source>
        <dbReference type="SAM" id="MobiDB-lite"/>
    </source>
</evidence>
<feature type="transmembrane region" description="Helical" evidence="2">
    <location>
        <begin position="82"/>
        <end position="103"/>
    </location>
</feature>
<proteinExistence type="predicted"/>
<dbReference type="RefSeq" id="WP_281897508.1">
    <property type="nucleotide sequence ID" value="NZ_BSDI01000017.1"/>
</dbReference>
<organism evidence="3 4">
    <name type="scientific">Phytohabitans aurantiacus</name>
    <dbReference type="NCBI Taxonomy" id="3016789"/>
    <lineage>
        <taxon>Bacteria</taxon>
        <taxon>Bacillati</taxon>
        <taxon>Actinomycetota</taxon>
        <taxon>Actinomycetes</taxon>
        <taxon>Micromonosporales</taxon>
        <taxon>Micromonosporaceae</taxon>
    </lineage>
</organism>
<keyword evidence="4" id="KW-1185">Reference proteome</keyword>
<evidence type="ECO:0000256" key="2">
    <source>
        <dbReference type="SAM" id="Phobius"/>
    </source>
</evidence>
<dbReference type="Proteomes" id="UP001144280">
    <property type="component" value="Unassembled WGS sequence"/>
</dbReference>
<keyword evidence="2" id="KW-0812">Transmembrane</keyword>
<name>A0ABQ5QWX7_9ACTN</name>
<keyword evidence="2" id="KW-0472">Membrane</keyword>
<sequence>MATQRAVQRLLLVVMLAVGIAGMHTLGHPSGGHGGHAPADTTRQTHGEAVQAPPLRLASHAAMAALTAGQMALRGADVGLDPSSVCMAILAGLALAALIAALARRARRTSRAPRLAVAALRSSGRGPPRTSPVGLVIAHLSVLRV</sequence>
<keyword evidence="2" id="KW-1133">Transmembrane helix</keyword>
<evidence type="ECO:0000313" key="3">
    <source>
        <dbReference type="EMBL" id="GLH98527.1"/>
    </source>
</evidence>
<feature type="region of interest" description="Disordered" evidence="1">
    <location>
        <begin position="27"/>
        <end position="49"/>
    </location>
</feature>
<comment type="caution">
    <text evidence="3">The sequence shown here is derived from an EMBL/GenBank/DDBJ whole genome shotgun (WGS) entry which is preliminary data.</text>
</comment>
<accession>A0ABQ5QWX7</accession>